<protein>
    <submittedName>
        <fullName evidence="10">FtsX-like permease family protein</fullName>
    </submittedName>
</protein>
<dbReference type="Proteomes" id="UP000605805">
    <property type="component" value="Unassembled WGS sequence"/>
</dbReference>
<dbReference type="GO" id="GO:0022857">
    <property type="term" value="F:transmembrane transporter activity"/>
    <property type="evidence" value="ECO:0007669"/>
    <property type="project" value="TreeGrafter"/>
</dbReference>
<keyword evidence="4 7" id="KW-1133">Transmembrane helix</keyword>
<reference evidence="10" key="1">
    <citation type="journal article" date="2020" name="ISME J.">
        <title>Gammaproteobacteria mediating utilization of methyl-, sulfur- and petroleum organic compounds in deep ocean hydrothermal plumes.</title>
        <authorList>
            <person name="Zhou Z."/>
            <person name="Liu Y."/>
            <person name="Pan J."/>
            <person name="Cron B.R."/>
            <person name="Toner B.M."/>
            <person name="Anantharaman K."/>
            <person name="Breier J.A."/>
            <person name="Dick G.J."/>
            <person name="Li M."/>
        </authorList>
    </citation>
    <scope>NUCLEOTIDE SEQUENCE</scope>
    <source>
        <strain evidence="10">SZUA-1435</strain>
    </source>
</reference>
<evidence type="ECO:0000256" key="6">
    <source>
        <dbReference type="ARBA" id="ARBA00038076"/>
    </source>
</evidence>
<sequence>MNLELFIDIVRLALKSLTERKLRALLTIIGIAIGPLALVMMSSVVEGYSRHIISQIEALGQNLILVRPREHFELRYEDLQTIRSIQGVEAAYPLYITTAIVRVGTETKKVTVYATNIDAIFSAIGGLELIDGTVPLSTEVTKCVVGYDIAFKDGLQVHRVGDVITLTLYIVEEGGRIKERRISVLIEGILGKFGGAFLLSPDDSIFLPTAAGRRLLGMNRWSGILVLAKSSSVVDSVVKRIRSRYGDVVDIISFQGIARMISSVTGAMKFITFSTSLSAFAVAVAGVAATMITSIIERTREIGVLKAMGFTDLQILFLILAESLIMSLIGGAIGIALGIVGAYLLASKGFVIHGISSPIVIRAEPAITFKLILQTIAITLLVGVLGGVFPARKAAKIPPAAALRYE</sequence>
<dbReference type="AlphaFoldDB" id="A0A832YT94"/>
<dbReference type="InterPro" id="IPR003838">
    <property type="entry name" value="ABC3_permease_C"/>
</dbReference>
<feature type="transmembrane region" description="Helical" evidence="7">
    <location>
        <begin position="367"/>
        <end position="389"/>
    </location>
</feature>
<feature type="domain" description="ABC3 transporter permease C-terminal" evidence="8">
    <location>
        <begin position="276"/>
        <end position="399"/>
    </location>
</feature>
<evidence type="ECO:0000256" key="5">
    <source>
        <dbReference type="ARBA" id="ARBA00023136"/>
    </source>
</evidence>
<keyword evidence="2" id="KW-1003">Cell membrane</keyword>
<dbReference type="GO" id="GO:0005886">
    <property type="term" value="C:plasma membrane"/>
    <property type="evidence" value="ECO:0007669"/>
    <property type="project" value="UniProtKB-SubCell"/>
</dbReference>
<dbReference type="Pfam" id="PF02687">
    <property type="entry name" value="FtsX"/>
    <property type="match status" value="1"/>
</dbReference>
<evidence type="ECO:0000256" key="7">
    <source>
        <dbReference type="SAM" id="Phobius"/>
    </source>
</evidence>
<dbReference type="PANTHER" id="PTHR30572">
    <property type="entry name" value="MEMBRANE COMPONENT OF TRANSPORTER-RELATED"/>
    <property type="match status" value="1"/>
</dbReference>
<evidence type="ECO:0000256" key="3">
    <source>
        <dbReference type="ARBA" id="ARBA00022692"/>
    </source>
</evidence>
<keyword evidence="3 7" id="KW-0812">Transmembrane</keyword>
<dbReference type="InterPro" id="IPR050250">
    <property type="entry name" value="Macrolide_Exporter_MacB"/>
</dbReference>
<evidence type="ECO:0000313" key="10">
    <source>
        <dbReference type="EMBL" id="HIP57360.1"/>
    </source>
</evidence>
<keyword evidence="5 7" id="KW-0472">Membrane</keyword>
<comment type="subcellular location">
    <subcellularLocation>
        <location evidence="1">Cell membrane</location>
        <topology evidence="1">Multi-pass membrane protein</topology>
    </subcellularLocation>
</comment>
<dbReference type="Pfam" id="PF12704">
    <property type="entry name" value="MacB_PCD"/>
    <property type="match status" value="1"/>
</dbReference>
<feature type="transmembrane region" description="Helical" evidence="7">
    <location>
        <begin position="316"/>
        <end position="346"/>
    </location>
</feature>
<dbReference type="EMBL" id="DQTV01000088">
    <property type="protein sequence ID" value="HIP57360.1"/>
    <property type="molecule type" value="Genomic_DNA"/>
</dbReference>
<proteinExistence type="inferred from homology"/>
<comment type="similarity">
    <text evidence="6">Belongs to the ABC-4 integral membrane protein family.</text>
</comment>
<evidence type="ECO:0000259" key="8">
    <source>
        <dbReference type="Pfam" id="PF02687"/>
    </source>
</evidence>
<dbReference type="InterPro" id="IPR025857">
    <property type="entry name" value="MacB_PCD"/>
</dbReference>
<gene>
    <name evidence="10" type="ORF">EYH02_04755</name>
</gene>
<feature type="transmembrane region" description="Helical" evidence="7">
    <location>
        <begin position="270"/>
        <end position="296"/>
    </location>
</feature>
<organism evidence="10 11">
    <name type="scientific">Ignisphaera aggregans</name>
    <dbReference type="NCBI Taxonomy" id="334771"/>
    <lineage>
        <taxon>Archaea</taxon>
        <taxon>Thermoproteota</taxon>
        <taxon>Thermoprotei</taxon>
        <taxon>Desulfurococcales</taxon>
        <taxon>Desulfurococcaceae</taxon>
        <taxon>Ignisphaera</taxon>
    </lineage>
</organism>
<name>A0A832YT94_9CREN</name>
<evidence type="ECO:0000313" key="11">
    <source>
        <dbReference type="Proteomes" id="UP000605805"/>
    </source>
</evidence>
<evidence type="ECO:0000256" key="1">
    <source>
        <dbReference type="ARBA" id="ARBA00004651"/>
    </source>
</evidence>
<evidence type="ECO:0000259" key="9">
    <source>
        <dbReference type="Pfam" id="PF12704"/>
    </source>
</evidence>
<evidence type="ECO:0000256" key="4">
    <source>
        <dbReference type="ARBA" id="ARBA00022989"/>
    </source>
</evidence>
<comment type="caution">
    <text evidence="10">The sequence shown here is derived from an EMBL/GenBank/DDBJ whole genome shotgun (WGS) entry which is preliminary data.</text>
</comment>
<feature type="domain" description="MacB-like periplasmic core" evidence="9">
    <location>
        <begin position="25"/>
        <end position="243"/>
    </location>
</feature>
<dbReference type="PANTHER" id="PTHR30572:SF4">
    <property type="entry name" value="ABC TRANSPORTER PERMEASE YTRF"/>
    <property type="match status" value="1"/>
</dbReference>
<accession>A0A832YT94</accession>
<feature type="transmembrane region" description="Helical" evidence="7">
    <location>
        <begin position="24"/>
        <end position="45"/>
    </location>
</feature>
<evidence type="ECO:0000256" key="2">
    <source>
        <dbReference type="ARBA" id="ARBA00022475"/>
    </source>
</evidence>